<dbReference type="CDD" id="cd13520">
    <property type="entry name" value="PBP2_TAXI_TRAP"/>
    <property type="match status" value="1"/>
</dbReference>
<dbReference type="InterPro" id="IPR011852">
    <property type="entry name" value="TRAP_TAXI"/>
</dbReference>
<gene>
    <name evidence="2" type="ORF">D1B32_17255</name>
</gene>
<reference evidence="2 3" key="1">
    <citation type="journal article" date="2007" name="Int. J. Syst. Evol. Microbiol.">
        <title>Oceanobacillus profundus sp. nov., isolated from a deep-sea sediment core.</title>
        <authorList>
            <person name="Kim Y.G."/>
            <person name="Choi D.H."/>
            <person name="Hyun S."/>
            <person name="Cho B.C."/>
        </authorList>
    </citation>
    <scope>NUCLEOTIDE SEQUENCE [LARGE SCALE GENOMIC DNA]</scope>
    <source>
        <strain evidence="2 3">DSM 18246</strain>
    </source>
</reference>
<dbReference type="Gene3D" id="3.40.190.10">
    <property type="entry name" value="Periplasmic binding protein-like II"/>
    <property type="match status" value="2"/>
</dbReference>
<dbReference type="PANTHER" id="PTHR42941:SF1">
    <property type="entry name" value="SLL1037 PROTEIN"/>
    <property type="match status" value="1"/>
</dbReference>
<name>A0A417YCA9_9BACI</name>
<protein>
    <submittedName>
        <fullName evidence="2">TAXI family TRAP transporter solute-binding subunit</fullName>
    </submittedName>
</protein>
<dbReference type="OrthoDB" id="9776669at2"/>
<dbReference type="NCBIfam" id="TIGR02122">
    <property type="entry name" value="TRAP_TAXI"/>
    <property type="match status" value="1"/>
</dbReference>
<dbReference type="Pfam" id="PF16868">
    <property type="entry name" value="NMT1_3"/>
    <property type="match status" value="1"/>
</dbReference>
<comment type="caution">
    <text evidence="2">The sequence shown here is derived from an EMBL/GenBank/DDBJ whole genome shotgun (WGS) entry which is preliminary data.</text>
</comment>
<evidence type="ECO:0000313" key="2">
    <source>
        <dbReference type="EMBL" id="RHW30318.1"/>
    </source>
</evidence>
<keyword evidence="3" id="KW-1185">Reference proteome</keyword>
<dbReference type="PANTHER" id="PTHR42941">
    <property type="entry name" value="SLL1037 PROTEIN"/>
    <property type="match status" value="1"/>
</dbReference>
<dbReference type="EMBL" id="QWEH01000014">
    <property type="protein sequence ID" value="RHW30318.1"/>
    <property type="molecule type" value="Genomic_DNA"/>
</dbReference>
<evidence type="ECO:0000313" key="3">
    <source>
        <dbReference type="Proteomes" id="UP000285456"/>
    </source>
</evidence>
<feature type="chain" id="PRO_5038918072" evidence="1">
    <location>
        <begin position="21"/>
        <end position="334"/>
    </location>
</feature>
<dbReference type="AlphaFoldDB" id="A0A417YCA9"/>
<feature type="signal peptide" evidence="1">
    <location>
        <begin position="1"/>
        <end position="20"/>
    </location>
</feature>
<dbReference type="PROSITE" id="PS51257">
    <property type="entry name" value="PROKAR_LIPOPROTEIN"/>
    <property type="match status" value="1"/>
</dbReference>
<proteinExistence type="predicted"/>
<dbReference type="RefSeq" id="WP_095308213.1">
    <property type="nucleotide sequence ID" value="NZ_JAUOPF010000022.1"/>
</dbReference>
<dbReference type="Proteomes" id="UP000285456">
    <property type="component" value="Unassembled WGS sequence"/>
</dbReference>
<organism evidence="2 3">
    <name type="scientific">Oceanobacillus profundus</name>
    <dbReference type="NCBI Taxonomy" id="372463"/>
    <lineage>
        <taxon>Bacteria</taxon>
        <taxon>Bacillati</taxon>
        <taxon>Bacillota</taxon>
        <taxon>Bacilli</taxon>
        <taxon>Bacillales</taxon>
        <taxon>Bacillaceae</taxon>
        <taxon>Oceanobacillus</taxon>
    </lineage>
</organism>
<evidence type="ECO:0000256" key="1">
    <source>
        <dbReference type="SAM" id="SignalP"/>
    </source>
</evidence>
<accession>A0A417YCA9</accession>
<keyword evidence="1" id="KW-0732">Signal</keyword>
<dbReference type="SUPFAM" id="SSF53850">
    <property type="entry name" value="Periplasmic binding protein-like II"/>
    <property type="match status" value="1"/>
</dbReference>
<sequence>MRNMKIFLVVMILGLATILAACGNSTSESSSGGGSSEYPQFITIGGATSGGTFFLLANAMAQLIGEEFPEIDANAQSTPGSPVILENIQKGNAEMGVAQAGVAKEAYEGTGQFEGNQMDKITQITYLFPNVMQFAVRKDAGIKSVEDFVGKRIAVGASGSATEINAQELLQVADITYEDITPEYTSESQSVELLRNRQADGANMIASLGSSNMLDLMSSGDFEILEFDEEIVKKLAEEVNIAYYPFTIPADTYPNQPEPLETFAVANWLHGSSEMSEDFVYEFLTVLYENKQDLVDIHIAAENINLENALDGKTIPLHPGAIKYFEEQGLEIDE</sequence>